<evidence type="ECO:0000256" key="1">
    <source>
        <dbReference type="SAM" id="Phobius"/>
    </source>
</evidence>
<dbReference type="EMBL" id="JACEFF010000339">
    <property type="protein sequence ID" value="KAH9639472.1"/>
    <property type="molecule type" value="Genomic_DNA"/>
</dbReference>
<sequence length="501" mass="57554">MRYVLYFVIYSCVIISLFITFLYLMTVVDPGLLELPEKASRMMKANAKLAKESSRELHDNIMFDNPRKDYGQYKLWKPDQESLADLASFSTAQVIFDQEFNTLWTFPTPRGVSNAAHNTLINRTIPLPTLKVLNKTEDVDRETTTAGLNGTLIIIPVKRSVQEFKKIKGEVNSILLRLMDDSRQFNIEVKVGINDSYWNGNDKNRVKKKPSLTMYLKTENDDMYEESDLTKYNSNDPNDDSVQISIRDEYDRTFTNKTEHLKLLNEINNNDNVAVNRSLEEHVDTENKSNNDTSINGKIAKNNTYNLDNITDHHFTKIYKSIDISENVTNTTKDFNTEEYNVAHDENSIKMNDTVFQRDYKTEFFSPTQSKTFVFIDKVFSKVVQKLGDVTKKYNSDVYGFTINDATTENMDFDNLIPMENVTIQPLQLSTRYVTSTIHLTDSINTNISSQAFPKDNNTVLKINESNKYKNLPIVFPKSMKFAVDSAPNEGLPVDAVEDTR</sequence>
<keyword evidence="1" id="KW-1133">Transmembrane helix</keyword>
<keyword evidence="1" id="KW-0472">Membrane</keyword>
<organism evidence="2 3">
    <name type="scientific">Spodoptera exigua</name>
    <name type="common">Beet armyworm</name>
    <name type="synonym">Noctua fulgens</name>
    <dbReference type="NCBI Taxonomy" id="7107"/>
    <lineage>
        <taxon>Eukaryota</taxon>
        <taxon>Metazoa</taxon>
        <taxon>Ecdysozoa</taxon>
        <taxon>Arthropoda</taxon>
        <taxon>Hexapoda</taxon>
        <taxon>Insecta</taxon>
        <taxon>Pterygota</taxon>
        <taxon>Neoptera</taxon>
        <taxon>Endopterygota</taxon>
        <taxon>Lepidoptera</taxon>
        <taxon>Glossata</taxon>
        <taxon>Ditrysia</taxon>
        <taxon>Noctuoidea</taxon>
        <taxon>Noctuidae</taxon>
        <taxon>Amphipyrinae</taxon>
        <taxon>Spodoptera</taxon>
    </lineage>
</organism>
<proteinExistence type="predicted"/>
<accession>A0A922MNQ5</accession>
<evidence type="ECO:0000313" key="2">
    <source>
        <dbReference type="EMBL" id="KAH9639472.1"/>
    </source>
</evidence>
<name>A0A922MNQ5_SPOEX</name>
<dbReference type="Proteomes" id="UP000814243">
    <property type="component" value="Unassembled WGS sequence"/>
</dbReference>
<comment type="caution">
    <text evidence="2">The sequence shown here is derived from an EMBL/GenBank/DDBJ whole genome shotgun (WGS) entry which is preliminary data.</text>
</comment>
<reference evidence="2" key="1">
    <citation type="journal article" date="2021" name="G3 (Bethesda)">
        <title>Genome and transcriptome analysis of the beet armyworm Spodoptera exigua reveals targets for pest control. .</title>
        <authorList>
            <person name="Simon S."/>
            <person name="Breeschoten T."/>
            <person name="Jansen H.J."/>
            <person name="Dirks R.P."/>
            <person name="Schranz M.E."/>
            <person name="Ros V.I.D."/>
        </authorList>
    </citation>
    <scope>NUCLEOTIDE SEQUENCE</scope>
    <source>
        <strain evidence="2">TB_SE_WUR_2020</strain>
    </source>
</reference>
<gene>
    <name evidence="2" type="ORF">HF086_006322</name>
</gene>
<evidence type="ECO:0000313" key="3">
    <source>
        <dbReference type="Proteomes" id="UP000814243"/>
    </source>
</evidence>
<keyword evidence="1" id="KW-0812">Transmembrane</keyword>
<feature type="transmembrane region" description="Helical" evidence="1">
    <location>
        <begin position="7"/>
        <end position="28"/>
    </location>
</feature>
<protein>
    <submittedName>
        <fullName evidence="2">Uncharacterized protein</fullName>
    </submittedName>
</protein>
<dbReference type="AlphaFoldDB" id="A0A922MNQ5"/>